<feature type="active site" description="Proton acceptor; specific for L-alanine" evidence="4">
    <location>
        <position position="268"/>
    </location>
</feature>
<dbReference type="SUPFAM" id="SSF51419">
    <property type="entry name" value="PLP-binding barrel"/>
    <property type="match status" value="1"/>
</dbReference>
<gene>
    <name evidence="8" type="primary">alr</name>
    <name evidence="8" type="ORF">D8M04_07340</name>
</gene>
<comment type="pathway">
    <text evidence="4">Amino-acid biosynthesis; D-alanine biosynthesis; D-alanine from L-alanine: step 1/1.</text>
</comment>
<dbReference type="SMART" id="SM01005">
    <property type="entry name" value="Ala_racemase_C"/>
    <property type="match status" value="1"/>
</dbReference>
<dbReference type="PANTHER" id="PTHR30511:SF0">
    <property type="entry name" value="ALANINE RACEMASE, CATABOLIC-RELATED"/>
    <property type="match status" value="1"/>
</dbReference>
<evidence type="ECO:0000256" key="5">
    <source>
        <dbReference type="PIRSR" id="PIRSR600821-50"/>
    </source>
</evidence>
<keyword evidence="2 4" id="KW-0663">Pyridoxal phosphate</keyword>
<protein>
    <recommendedName>
        <fullName evidence="4">Alanine racemase</fullName>
        <ecNumber evidence="4">5.1.1.1</ecNumber>
    </recommendedName>
</protein>
<evidence type="ECO:0000256" key="2">
    <source>
        <dbReference type="ARBA" id="ARBA00022898"/>
    </source>
</evidence>
<evidence type="ECO:0000313" key="8">
    <source>
        <dbReference type="EMBL" id="RLL46999.1"/>
    </source>
</evidence>
<accession>A0A498DRB3</accession>
<comment type="caution">
    <text evidence="8">The sequence shown here is derived from an EMBL/GenBank/DDBJ whole genome shotgun (WGS) entry which is preliminary data.</text>
</comment>
<feature type="binding site" evidence="4 6">
    <location>
        <position position="316"/>
    </location>
    <ligand>
        <name>substrate</name>
    </ligand>
</feature>
<dbReference type="HAMAP" id="MF_01201">
    <property type="entry name" value="Ala_racemase"/>
    <property type="match status" value="1"/>
</dbReference>
<dbReference type="InterPro" id="IPR009006">
    <property type="entry name" value="Ala_racemase/Decarboxylase_C"/>
</dbReference>
<evidence type="ECO:0000259" key="7">
    <source>
        <dbReference type="SMART" id="SM01005"/>
    </source>
</evidence>
<organism evidence="8 9">
    <name type="scientific">Oceanobacillus piezotolerans</name>
    <dbReference type="NCBI Taxonomy" id="2448030"/>
    <lineage>
        <taxon>Bacteria</taxon>
        <taxon>Bacillati</taxon>
        <taxon>Bacillota</taxon>
        <taxon>Bacilli</taxon>
        <taxon>Bacillales</taxon>
        <taxon>Bacillaceae</taxon>
        <taxon>Oceanobacillus</taxon>
    </lineage>
</organism>
<feature type="domain" description="Alanine racemase C-terminal" evidence="7">
    <location>
        <begin position="247"/>
        <end position="375"/>
    </location>
</feature>
<dbReference type="InterPro" id="IPR000821">
    <property type="entry name" value="Ala_racemase"/>
</dbReference>
<dbReference type="OrthoDB" id="9813814at2"/>
<evidence type="ECO:0000256" key="4">
    <source>
        <dbReference type="HAMAP-Rule" id="MF_01201"/>
    </source>
</evidence>
<dbReference type="GO" id="GO:0008784">
    <property type="term" value="F:alanine racemase activity"/>
    <property type="evidence" value="ECO:0007669"/>
    <property type="project" value="UniProtKB-UniRule"/>
</dbReference>
<dbReference type="RefSeq" id="WP_121522250.1">
    <property type="nucleotide sequence ID" value="NZ_RCHR01000002.1"/>
</dbReference>
<dbReference type="Pfam" id="PF00842">
    <property type="entry name" value="Ala_racemase_C"/>
    <property type="match status" value="1"/>
</dbReference>
<comment type="cofactor">
    <cofactor evidence="1 4 5">
        <name>pyridoxal 5'-phosphate</name>
        <dbReference type="ChEBI" id="CHEBI:597326"/>
    </cofactor>
</comment>
<dbReference type="Gene3D" id="2.40.37.10">
    <property type="entry name" value="Lyase, Ornithine Decarboxylase, Chain A, domain 1"/>
    <property type="match status" value="1"/>
</dbReference>
<dbReference type="GO" id="GO:0005829">
    <property type="term" value="C:cytosol"/>
    <property type="evidence" value="ECO:0007669"/>
    <property type="project" value="TreeGrafter"/>
</dbReference>
<dbReference type="PRINTS" id="PR00992">
    <property type="entry name" value="ALARACEMASE"/>
</dbReference>
<evidence type="ECO:0000256" key="3">
    <source>
        <dbReference type="ARBA" id="ARBA00023235"/>
    </source>
</evidence>
<dbReference type="InterPro" id="IPR001608">
    <property type="entry name" value="Ala_racemase_N"/>
</dbReference>
<dbReference type="InterPro" id="IPR029066">
    <property type="entry name" value="PLP-binding_barrel"/>
</dbReference>
<keyword evidence="3 4" id="KW-0413">Isomerase</keyword>
<dbReference type="AlphaFoldDB" id="A0A498DRB3"/>
<proteinExistence type="inferred from homology"/>
<dbReference type="GO" id="GO:0009252">
    <property type="term" value="P:peptidoglycan biosynthetic process"/>
    <property type="evidence" value="ECO:0007669"/>
    <property type="project" value="TreeGrafter"/>
</dbReference>
<dbReference type="GO" id="GO:0030632">
    <property type="term" value="P:D-alanine biosynthetic process"/>
    <property type="evidence" value="ECO:0007669"/>
    <property type="project" value="UniProtKB-UniRule"/>
</dbReference>
<dbReference type="NCBIfam" id="TIGR00492">
    <property type="entry name" value="alr"/>
    <property type="match status" value="1"/>
</dbReference>
<reference evidence="8 9" key="1">
    <citation type="submission" date="2018-10" db="EMBL/GenBank/DDBJ databases">
        <title>Oceanobacillus sp. YLB-02 draft genome.</title>
        <authorList>
            <person name="Yu L."/>
        </authorList>
    </citation>
    <scope>NUCLEOTIDE SEQUENCE [LARGE SCALE GENOMIC DNA]</scope>
    <source>
        <strain evidence="8 9">YLB-02</strain>
    </source>
</reference>
<dbReference type="PROSITE" id="PS00395">
    <property type="entry name" value="ALANINE_RACEMASE"/>
    <property type="match status" value="1"/>
</dbReference>
<dbReference type="Gene3D" id="3.20.20.10">
    <property type="entry name" value="Alanine racemase"/>
    <property type="match status" value="1"/>
</dbReference>
<evidence type="ECO:0000256" key="6">
    <source>
        <dbReference type="PIRSR" id="PIRSR600821-52"/>
    </source>
</evidence>
<sequence length="396" mass="43643">MNHVSFRNAWTEISLDAIQQNIRAFKNHINIDTKMMAVVKADGYGHGAVEVAKTAISAGADYIAVAILDEAVILRDAGIEHPLLVLGYTPPDFVSEAIKRDIALTVFTKEVADRIGKEAKKQHKTAKVHVKIDSGMNRIGVQTKEEALNLVQSLQSNFVFVEGIFTHFADADNPADTSYTELQFDHFMDVVEYLEGNDAGIPIRHCCNSAATIAFPKLHLDMVRVGISIYGLYPSEHLRKIIPLKQAMTFKTKPVFVKKVKAGDAISYGCTYIPKRDSFIATIPIGYGDGFSRSLSNKGNVTVHGMKAPIVGRVCMDQSMIDVTDIGVFEMDDEVVIFGDRADGYIPMGEVAELMNTIHYETACLIGKRIPRIYIKDGEVVKELGQVDNSKMAVSI</sequence>
<dbReference type="Pfam" id="PF01168">
    <property type="entry name" value="Ala_racemase_N"/>
    <property type="match status" value="1"/>
</dbReference>
<comment type="catalytic activity">
    <reaction evidence="4">
        <text>L-alanine = D-alanine</text>
        <dbReference type="Rhea" id="RHEA:20249"/>
        <dbReference type="ChEBI" id="CHEBI:57416"/>
        <dbReference type="ChEBI" id="CHEBI:57972"/>
        <dbReference type="EC" id="5.1.1.1"/>
    </reaction>
</comment>
<dbReference type="InterPro" id="IPR020622">
    <property type="entry name" value="Ala_racemase_pyridoxalP-BS"/>
</dbReference>
<feature type="active site" description="Proton acceptor; specific for D-alanine" evidence="4">
    <location>
        <position position="40"/>
    </location>
</feature>
<dbReference type="SUPFAM" id="SSF50621">
    <property type="entry name" value="Alanine racemase C-terminal domain-like"/>
    <property type="match status" value="1"/>
</dbReference>
<evidence type="ECO:0000313" key="9">
    <source>
        <dbReference type="Proteomes" id="UP000270219"/>
    </source>
</evidence>
<feature type="modified residue" description="N6-(pyridoxal phosphate)lysine" evidence="4 5">
    <location>
        <position position="40"/>
    </location>
</feature>
<dbReference type="UniPathway" id="UPA00042">
    <property type="reaction ID" value="UER00497"/>
</dbReference>
<keyword evidence="9" id="KW-1185">Reference proteome</keyword>
<dbReference type="Proteomes" id="UP000270219">
    <property type="component" value="Unassembled WGS sequence"/>
</dbReference>
<dbReference type="EC" id="5.1.1.1" evidence="4"/>
<comment type="similarity">
    <text evidence="4">Belongs to the alanine racemase family.</text>
</comment>
<name>A0A498DRB3_9BACI</name>
<dbReference type="InterPro" id="IPR011079">
    <property type="entry name" value="Ala_racemase_C"/>
</dbReference>
<feature type="binding site" evidence="4 6">
    <location>
        <position position="138"/>
    </location>
    <ligand>
        <name>substrate</name>
    </ligand>
</feature>
<dbReference type="GO" id="GO:0030170">
    <property type="term" value="F:pyridoxal phosphate binding"/>
    <property type="evidence" value="ECO:0007669"/>
    <property type="project" value="UniProtKB-UniRule"/>
</dbReference>
<dbReference type="CDD" id="cd00430">
    <property type="entry name" value="PLPDE_III_AR"/>
    <property type="match status" value="1"/>
</dbReference>
<evidence type="ECO:0000256" key="1">
    <source>
        <dbReference type="ARBA" id="ARBA00001933"/>
    </source>
</evidence>
<comment type="function">
    <text evidence="4">Catalyzes the interconversion of L-alanine and D-alanine. May also act on other amino acids.</text>
</comment>
<dbReference type="FunFam" id="3.20.20.10:FF:000002">
    <property type="entry name" value="Alanine racemase"/>
    <property type="match status" value="1"/>
</dbReference>
<dbReference type="PANTHER" id="PTHR30511">
    <property type="entry name" value="ALANINE RACEMASE"/>
    <property type="match status" value="1"/>
</dbReference>
<dbReference type="EMBL" id="RCHR01000002">
    <property type="protein sequence ID" value="RLL46999.1"/>
    <property type="molecule type" value="Genomic_DNA"/>
</dbReference>